<dbReference type="Pfam" id="PF02687">
    <property type="entry name" value="FtsX"/>
    <property type="match status" value="2"/>
</dbReference>
<name>A0ABZ3FS87_9ACTN</name>
<gene>
    <name evidence="8" type="ORF">AADG42_17000</name>
</gene>
<dbReference type="Proteomes" id="UP001442841">
    <property type="component" value="Chromosome"/>
</dbReference>
<comment type="subcellular location">
    <subcellularLocation>
        <location evidence="1">Cell membrane</location>
        <topology evidence="1">Multi-pass membrane protein</topology>
    </subcellularLocation>
</comment>
<feature type="domain" description="ABC3 transporter permease C-terminal" evidence="7">
    <location>
        <begin position="619"/>
        <end position="730"/>
    </location>
</feature>
<evidence type="ECO:0000256" key="4">
    <source>
        <dbReference type="ARBA" id="ARBA00022989"/>
    </source>
</evidence>
<keyword evidence="5 6" id="KW-0472">Membrane</keyword>
<dbReference type="EMBL" id="CP154795">
    <property type="protein sequence ID" value="XAN08933.1"/>
    <property type="molecule type" value="Genomic_DNA"/>
</dbReference>
<feature type="transmembrane region" description="Helical" evidence="6">
    <location>
        <begin position="617"/>
        <end position="638"/>
    </location>
</feature>
<feature type="transmembrane region" description="Helical" evidence="6">
    <location>
        <begin position="422"/>
        <end position="442"/>
    </location>
</feature>
<dbReference type="InterPro" id="IPR038766">
    <property type="entry name" value="Membrane_comp_ABC_pdt"/>
</dbReference>
<evidence type="ECO:0000256" key="6">
    <source>
        <dbReference type="SAM" id="Phobius"/>
    </source>
</evidence>
<feature type="transmembrane region" description="Helical" evidence="6">
    <location>
        <begin position="251"/>
        <end position="272"/>
    </location>
</feature>
<organism evidence="8 9">
    <name type="scientific">Ammonicoccus fulvus</name>
    <dbReference type="NCBI Taxonomy" id="3138240"/>
    <lineage>
        <taxon>Bacteria</taxon>
        <taxon>Bacillati</taxon>
        <taxon>Actinomycetota</taxon>
        <taxon>Actinomycetes</taxon>
        <taxon>Propionibacteriales</taxon>
        <taxon>Propionibacteriaceae</taxon>
        <taxon>Ammonicoccus</taxon>
    </lineage>
</organism>
<keyword evidence="9" id="KW-1185">Reference proteome</keyword>
<dbReference type="RefSeq" id="WP_425310366.1">
    <property type="nucleotide sequence ID" value="NZ_CP154795.1"/>
</dbReference>
<keyword evidence="3 6" id="KW-0812">Transmembrane</keyword>
<proteinExistence type="predicted"/>
<dbReference type="InterPro" id="IPR003838">
    <property type="entry name" value="ABC3_permease_C"/>
</dbReference>
<evidence type="ECO:0000259" key="7">
    <source>
        <dbReference type="Pfam" id="PF02687"/>
    </source>
</evidence>
<evidence type="ECO:0000313" key="9">
    <source>
        <dbReference type="Proteomes" id="UP001442841"/>
    </source>
</evidence>
<evidence type="ECO:0000256" key="1">
    <source>
        <dbReference type="ARBA" id="ARBA00004651"/>
    </source>
</evidence>
<feature type="transmembrane region" description="Helical" evidence="6">
    <location>
        <begin position="659"/>
        <end position="681"/>
    </location>
</feature>
<dbReference type="PANTHER" id="PTHR30287">
    <property type="entry name" value="MEMBRANE COMPONENT OF PREDICTED ABC SUPERFAMILY METABOLITE UPTAKE TRANSPORTER"/>
    <property type="match status" value="1"/>
</dbReference>
<evidence type="ECO:0000256" key="3">
    <source>
        <dbReference type="ARBA" id="ARBA00022692"/>
    </source>
</evidence>
<keyword evidence="4 6" id="KW-1133">Transmembrane helix</keyword>
<evidence type="ECO:0000256" key="5">
    <source>
        <dbReference type="ARBA" id="ARBA00023136"/>
    </source>
</evidence>
<sequence>MLTRMIRADLRRSRAVSITLLAIVTLAAALAAMSAGLIVRTTTAIDHLWDTSKPPHAVQMHAGEADPAAIDAWVQTRPAIEDHHVMRTVKVPPQSLTIAGVNQGESALEPAFVTSPQRFDLLLDSHGNPAAPGPGEIVLPVHYRAIGAADIGDVVAVQLDGSRRELRVVDFARDVQMNPSMVTSKRFVVHPDDFAALDAQLEEVEYLIEFRLHDPSAAKAELDAYRAAGLPASGVAVDHTIFRLMNALSTLLLAGVALLVAGLLVVVAGLALRLAILAALENDLPELATLKAIGARPKAIRRLYVVKYAAIAAAGALLGYALSFPILSAVSEPVLLYLGQPALTLWDILVPILAAAAVGAMVVLLCLATLRRLSRISATQALRTGAAGQLKPRRHRLVLSRNRWLPTQAWLGLKEAMRPANALLVGVVATATFLVLLPLNAVTTLADPGFSSYLGVGQADVLIDTQDDPALFEQVRAGVAADPDVTRSTGLATRRLDVLTPDGEWESLLVESGDHTMFPLHYSQGYAPAAPGEIAFSHNQAAALKAGLGDRVTLKSTDGGAAHWHSVSVDLAEGVDAKAKADALAAAYPGAKALSVAEASNEAIGATLTQLRLVSGLSAAVAFALVFLVTALFAVLVVSREADQIATQRAIGARASGLVGQYLIRFVAVGVFGVLIGVVLAQTLGQLLTAGAVGLLGAPGLVVLVDPLLSWLAVPALLIVAVVAATLLALGRIPTITVLDPG</sequence>
<protein>
    <submittedName>
        <fullName evidence="8">ABC transporter permease</fullName>
    </submittedName>
</protein>
<evidence type="ECO:0000313" key="8">
    <source>
        <dbReference type="EMBL" id="XAN08933.1"/>
    </source>
</evidence>
<feature type="transmembrane region" description="Helical" evidence="6">
    <location>
        <begin position="687"/>
        <end position="705"/>
    </location>
</feature>
<feature type="transmembrane region" description="Helical" evidence="6">
    <location>
        <begin position="305"/>
        <end position="328"/>
    </location>
</feature>
<accession>A0ABZ3FS87</accession>
<feature type="domain" description="ABC3 transporter permease C-terminal" evidence="7">
    <location>
        <begin position="259"/>
        <end position="377"/>
    </location>
</feature>
<keyword evidence="2" id="KW-1003">Cell membrane</keyword>
<evidence type="ECO:0000256" key="2">
    <source>
        <dbReference type="ARBA" id="ARBA00022475"/>
    </source>
</evidence>
<dbReference type="PANTHER" id="PTHR30287:SF2">
    <property type="entry name" value="BLL1001 PROTEIN"/>
    <property type="match status" value="1"/>
</dbReference>
<reference evidence="8 9" key="1">
    <citation type="submission" date="2024-04" db="EMBL/GenBank/DDBJ databases">
        <title>Isolation of an actinomycete strain from pig manure.</title>
        <authorList>
            <person name="Gong T."/>
            <person name="Yu Z."/>
            <person name="An M."/>
            <person name="Wei C."/>
            <person name="Yang W."/>
            <person name="Liu L."/>
        </authorList>
    </citation>
    <scope>NUCLEOTIDE SEQUENCE [LARGE SCALE GENOMIC DNA]</scope>
    <source>
        <strain evidence="8 9">ZF39</strain>
    </source>
</reference>
<feature type="transmembrane region" description="Helical" evidence="6">
    <location>
        <begin position="348"/>
        <end position="370"/>
    </location>
</feature>
<feature type="transmembrane region" description="Helical" evidence="6">
    <location>
        <begin position="712"/>
        <end position="733"/>
    </location>
</feature>